<name>A0AAU8K231_9ACTN</name>
<dbReference type="Pfam" id="PF00196">
    <property type="entry name" value="GerE"/>
    <property type="match status" value="1"/>
</dbReference>
<dbReference type="PROSITE" id="PS50043">
    <property type="entry name" value="HTH_LUXR_2"/>
    <property type="match status" value="1"/>
</dbReference>
<protein>
    <submittedName>
        <fullName evidence="6">Response regulator transcription factor</fullName>
    </submittedName>
</protein>
<proteinExistence type="predicted"/>
<evidence type="ECO:0000256" key="2">
    <source>
        <dbReference type="ARBA" id="ARBA00023125"/>
    </source>
</evidence>
<dbReference type="SUPFAM" id="SSF48452">
    <property type="entry name" value="TPR-like"/>
    <property type="match status" value="1"/>
</dbReference>
<dbReference type="Gene3D" id="1.25.40.10">
    <property type="entry name" value="Tetratricopeptide repeat domain"/>
    <property type="match status" value="1"/>
</dbReference>
<dbReference type="Gene3D" id="1.10.10.10">
    <property type="entry name" value="Winged helix-like DNA-binding domain superfamily/Winged helix DNA-binding domain"/>
    <property type="match status" value="1"/>
</dbReference>
<keyword evidence="2" id="KW-0238">DNA-binding</keyword>
<dbReference type="PANTHER" id="PTHR44688:SF16">
    <property type="entry name" value="DNA-BINDING TRANSCRIPTIONAL ACTIVATOR DEVR_DOSR"/>
    <property type="match status" value="1"/>
</dbReference>
<dbReference type="InterPro" id="IPR011990">
    <property type="entry name" value="TPR-like_helical_dom_sf"/>
</dbReference>
<dbReference type="CDD" id="cd06170">
    <property type="entry name" value="LuxR_C_like"/>
    <property type="match status" value="1"/>
</dbReference>
<dbReference type="PROSITE" id="PS00622">
    <property type="entry name" value="HTH_LUXR_1"/>
    <property type="match status" value="1"/>
</dbReference>
<dbReference type="AlphaFoldDB" id="A0AAU8K231"/>
<dbReference type="PANTHER" id="PTHR44688">
    <property type="entry name" value="DNA-BINDING TRANSCRIPTIONAL ACTIVATOR DEVR_DOSR"/>
    <property type="match status" value="1"/>
</dbReference>
<feature type="region of interest" description="Disordered" evidence="4">
    <location>
        <begin position="483"/>
        <end position="511"/>
    </location>
</feature>
<keyword evidence="1" id="KW-0805">Transcription regulation</keyword>
<dbReference type="RefSeq" id="WP_354643707.1">
    <property type="nucleotide sequence ID" value="NZ_CP159872.1"/>
</dbReference>
<dbReference type="EMBL" id="CP159872">
    <property type="protein sequence ID" value="XCM82774.1"/>
    <property type="molecule type" value="Genomic_DNA"/>
</dbReference>
<evidence type="ECO:0000259" key="5">
    <source>
        <dbReference type="PROSITE" id="PS50043"/>
    </source>
</evidence>
<dbReference type="SMART" id="SM00421">
    <property type="entry name" value="HTH_LUXR"/>
    <property type="match status" value="1"/>
</dbReference>
<dbReference type="InterPro" id="IPR000792">
    <property type="entry name" value="Tscrpt_reg_LuxR_C"/>
</dbReference>
<reference evidence="6" key="1">
    <citation type="submission" date="2024-06" db="EMBL/GenBank/DDBJ databases">
        <title>The genome sequences of Kitasatospora sp. strain HUAS MG31.</title>
        <authorList>
            <person name="Mo P."/>
        </authorList>
    </citation>
    <scope>NUCLEOTIDE SEQUENCE</scope>
    <source>
        <strain evidence="6">HUAS MG31</strain>
    </source>
</reference>
<dbReference type="GO" id="GO:0006355">
    <property type="term" value="P:regulation of DNA-templated transcription"/>
    <property type="evidence" value="ECO:0007669"/>
    <property type="project" value="InterPro"/>
</dbReference>
<gene>
    <name evidence="6" type="ORF">ABWK59_29620</name>
</gene>
<keyword evidence="3" id="KW-0804">Transcription</keyword>
<dbReference type="InterPro" id="IPR036388">
    <property type="entry name" value="WH-like_DNA-bd_sf"/>
</dbReference>
<evidence type="ECO:0000256" key="4">
    <source>
        <dbReference type="SAM" id="MobiDB-lite"/>
    </source>
</evidence>
<dbReference type="KEGG" id="kcm:ABWK59_29620"/>
<dbReference type="SUPFAM" id="SSF46894">
    <property type="entry name" value="C-terminal effector domain of the bipartite response regulators"/>
    <property type="match status" value="1"/>
</dbReference>
<evidence type="ECO:0000256" key="1">
    <source>
        <dbReference type="ARBA" id="ARBA00023015"/>
    </source>
</evidence>
<feature type="domain" description="HTH luxR-type" evidence="5">
    <location>
        <begin position="506"/>
        <end position="571"/>
    </location>
</feature>
<sequence>MDSAAALTAARRSYDRQAWRDACESFAGADRATPLGCADLEAYAESAALLGRGTVAAEALQRAYLARVESEDVPGALRCAFWLAEMLTMLGEFAHAGGWLTRAARLAGSAPPCAEAGWLLLPDAEQRFRDEDFAAAYDLGTRARELAVRFGDRDLAALAGQLQGRARIRQERVTEGLALLDEAMVAVTAGETSARITGWVYCMVISACQELQELRRAREWTQALDRWADAHPQFGGGYSGICLIHRSELLRLVGDWPRAAVQARTACERLTQGFGEFLAGGAYYQLGEIHRLRGDRPAAAEAYRRCAGYGQDTQPGLALLRLAEHRPEAAAAGIRRALAETSDRLARAVLLPASVEIALAVDDPETARAGAEELAATARDHHRTALLAHADQAAAAVRLAAGDPAGALTAARAAWRHWRELDVPYEAARARVLVALACRALGDEDTAAVELDTALAVFAALGAEPDRLRAAALRLPAGSGADPAADPVAASGASSGAGSGAGPPPDAARPGGLTAREVEVLRLVAAGRTNQAVARELYLSEKTVARHVGNILAKLGVGSRTAATAYAYEHGLVHAAPGAGTAQNHP</sequence>
<organism evidence="6">
    <name type="scientific">Kitasatospora camelliae</name>
    <dbReference type="NCBI Taxonomy" id="3156397"/>
    <lineage>
        <taxon>Bacteria</taxon>
        <taxon>Bacillati</taxon>
        <taxon>Actinomycetota</taxon>
        <taxon>Actinomycetes</taxon>
        <taxon>Kitasatosporales</taxon>
        <taxon>Streptomycetaceae</taxon>
        <taxon>Kitasatospora</taxon>
    </lineage>
</organism>
<dbReference type="PRINTS" id="PR00038">
    <property type="entry name" value="HTHLUXR"/>
</dbReference>
<evidence type="ECO:0000313" key="6">
    <source>
        <dbReference type="EMBL" id="XCM82774.1"/>
    </source>
</evidence>
<dbReference type="InterPro" id="IPR016032">
    <property type="entry name" value="Sig_transdc_resp-reg_C-effctor"/>
</dbReference>
<accession>A0AAU8K231</accession>
<feature type="compositionally biased region" description="Low complexity" evidence="4">
    <location>
        <begin position="483"/>
        <end position="494"/>
    </location>
</feature>
<evidence type="ECO:0000256" key="3">
    <source>
        <dbReference type="ARBA" id="ARBA00023163"/>
    </source>
</evidence>
<dbReference type="GO" id="GO:0003677">
    <property type="term" value="F:DNA binding"/>
    <property type="evidence" value="ECO:0007669"/>
    <property type="project" value="UniProtKB-KW"/>
</dbReference>